<evidence type="ECO:0000313" key="1">
    <source>
        <dbReference type="EMBL" id="KAK0166214.1"/>
    </source>
</evidence>
<comment type="caution">
    <text evidence="1">The sequence shown here is derived from an EMBL/GenBank/DDBJ whole genome shotgun (WGS) entry which is preliminary data.</text>
</comment>
<organism evidence="1 2">
    <name type="scientific">Microctonus aethiopoides</name>
    <dbReference type="NCBI Taxonomy" id="144406"/>
    <lineage>
        <taxon>Eukaryota</taxon>
        <taxon>Metazoa</taxon>
        <taxon>Ecdysozoa</taxon>
        <taxon>Arthropoda</taxon>
        <taxon>Hexapoda</taxon>
        <taxon>Insecta</taxon>
        <taxon>Pterygota</taxon>
        <taxon>Neoptera</taxon>
        <taxon>Endopterygota</taxon>
        <taxon>Hymenoptera</taxon>
        <taxon>Apocrita</taxon>
        <taxon>Ichneumonoidea</taxon>
        <taxon>Braconidae</taxon>
        <taxon>Euphorinae</taxon>
        <taxon>Microctonus</taxon>
    </lineage>
</organism>
<evidence type="ECO:0000313" key="2">
    <source>
        <dbReference type="Proteomes" id="UP001168990"/>
    </source>
</evidence>
<protein>
    <submittedName>
        <fullName evidence="1">Uncharacterized protein</fullName>
    </submittedName>
</protein>
<name>A0AA39FAY0_9HYME</name>
<reference evidence="1" key="2">
    <citation type="submission" date="2023-03" db="EMBL/GenBank/DDBJ databases">
        <authorList>
            <person name="Inwood S.N."/>
            <person name="Skelly J.G."/>
            <person name="Guhlin J."/>
            <person name="Harrop T.W.R."/>
            <person name="Goldson S.G."/>
            <person name="Dearden P.K."/>
        </authorList>
    </citation>
    <scope>NUCLEOTIDE SEQUENCE</scope>
    <source>
        <strain evidence="1">Irish</strain>
        <tissue evidence="1">Whole body</tissue>
    </source>
</reference>
<proteinExistence type="predicted"/>
<accession>A0AA39FAY0</accession>
<gene>
    <name evidence="1" type="ORF">PV328_004655</name>
</gene>
<reference evidence="1" key="1">
    <citation type="journal article" date="2023" name="bioRxiv">
        <title>Scaffold-level genome assemblies of two parasitoid biocontrol wasps reveal the parthenogenesis mechanism and an associated novel virus.</title>
        <authorList>
            <person name="Inwood S."/>
            <person name="Skelly J."/>
            <person name="Guhlin J."/>
            <person name="Harrop T."/>
            <person name="Goldson S."/>
            <person name="Dearden P."/>
        </authorList>
    </citation>
    <scope>NUCLEOTIDE SEQUENCE</scope>
    <source>
        <strain evidence="1">Irish</strain>
        <tissue evidence="1">Whole body</tissue>
    </source>
</reference>
<dbReference type="AlphaFoldDB" id="A0AA39FAY0"/>
<keyword evidence="2" id="KW-1185">Reference proteome</keyword>
<dbReference type="EMBL" id="JAQQBS010001422">
    <property type="protein sequence ID" value="KAK0166214.1"/>
    <property type="molecule type" value="Genomic_DNA"/>
</dbReference>
<sequence length="107" mass="11870">MQNNITIMSQPSEIFVNIETQKILHNIEDVTQKIKRELIIINEMIGDKGNLTEALTVANAALVQTANELGIKSLDELLTLDESDEKNMLGVVSVDDITQKLMAVMDT</sequence>
<dbReference type="Proteomes" id="UP001168990">
    <property type="component" value="Unassembled WGS sequence"/>
</dbReference>